<dbReference type="Pfam" id="PF00188">
    <property type="entry name" value="CAP"/>
    <property type="match status" value="1"/>
</dbReference>
<reference evidence="3 4" key="1">
    <citation type="submission" date="2019-07" db="EMBL/GenBank/DDBJ databases">
        <title>Genomic Encyclopedia of Archaeal and Bacterial Type Strains, Phase II (KMG-II): from individual species to whole genera.</title>
        <authorList>
            <person name="Goeker M."/>
        </authorList>
    </citation>
    <scope>NUCLEOTIDE SEQUENCE [LARGE SCALE GENOMIC DNA]</scope>
    <source>
        <strain evidence="3 4">ATCC BAA-252</strain>
    </source>
</reference>
<keyword evidence="4" id="KW-1185">Reference proteome</keyword>
<dbReference type="InterPro" id="IPR014044">
    <property type="entry name" value="CAP_dom"/>
</dbReference>
<dbReference type="SUPFAM" id="SSF55797">
    <property type="entry name" value="PR-1-like"/>
    <property type="match status" value="1"/>
</dbReference>
<evidence type="ECO:0000313" key="4">
    <source>
        <dbReference type="Proteomes" id="UP000320593"/>
    </source>
</evidence>
<dbReference type="AlphaFoldDB" id="A0A562T256"/>
<dbReference type="InterPro" id="IPR035940">
    <property type="entry name" value="CAP_sf"/>
</dbReference>
<dbReference type="Gene3D" id="1.10.3130.20">
    <property type="entry name" value="Phycobilisome linker domain"/>
    <property type="match status" value="1"/>
</dbReference>
<dbReference type="Proteomes" id="UP000320593">
    <property type="component" value="Unassembled WGS sequence"/>
</dbReference>
<evidence type="ECO:0000313" key="3">
    <source>
        <dbReference type="EMBL" id="TWI87174.1"/>
    </source>
</evidence>
<evidence type="ECO:0000259" key="2">
    <source>
        <dbReference type="Pfam" id="PF13946"/>
    </source>
</evidence>
<gene>
    <name evidence="3" type="ORF">JM93_02413</name>
</gene>
<dbReference type="PANTHER" id="PTHR31157">
    <property type="entry name" value="SCP DOMAIN-CONTAINING PROTEIN"/>
    <property type="match status" value="1"/>
</dbReference>
<evidence type="ECO:0000259" key="1">
    <source>
        <dbReference type="Pfam" id="PF00188"/>
    </source>
</evidence>
<accession>A0A562T256</accession>
<dbReference type="InterPro" id="IPR025282">
    <property type="entry name" value="DUF4214"/>
</dbReference>
<sequence length="467" mass="48761">MSAPSVYETYLLELINRARSDPNGEASRYGIGLNDDLADGTIDSSTKQPLAFSTFLNMSAASHSQSMLSGNYFSHTGSDGSSASERIFAAGWTSASGGWSTGENISLRASTTSSVGFNTATIENHHEGLFKSSGHRTNILEGRFSEIGLGQEVGSYTASNGVTYTNTSMLTENFADGGRTFLTGVVISDSDNDGFYDPGEGLGSISIVATGASGTFSGTSWASGAYALELTDGTYTVTFSGGSLGGTVAKEVSVSGENVKLDALSAEAGQAATNGNDTFAATSGNDTWDGLSGTDTVILSATRSDVMVTTTGSTVTISGSAIGTDAFTNVERLQFNDGTLALDLDGTAGQTYRLYKAAFDRTPDNDGLSHNINLMDSGMTIAQMANAFILSAEFQNTYGAAVNDSAFVTLLYNNVLDREPEAAGLAGWLKRLNDDGETREEVLRGFSESLENKAAVLGQIEDGIWLV</sequence>
<dbReference type="Gene3D" id="3.40.33.10">
    <property type="entry name" value="CAP"/>
    <property type="match status" value="1"/>
</dbReference>
<dbReference type="InterPro" id="IPR038255">
    <property type="entry name" value="PBS_linker_sf"/>
</dbReference>
<dbReference type="RefSeq" id="WP_145343539.1">
    <property type="nucleotide sequence ID" value="NZ_SMLY01000082.1"/>
</dbReference>
<dbReference type="Pfam" id="PF13946">
    <property type="entry name" value="DUF4214"/>
    <property type="match status" value="1"/>
</dbReference>
<comment type="caution">
    <text evidence="3">The sequence shown here is derived from an EMBL/GenBank/DDBJ whole genome shotgun (WGS) entry which is preliminary data.</text>
</comment>
<feature type="domain" description="DUF4214" evidence="2">
    <location>
        <begin position="385"/>
        <end position="454"/>
    </location>
</feature>
<proteinExistence type="predicted"/>
<dbReference type="CDD" id="cd05379">
    <property type="entry name" value="CAP_bacterial"/>
    <property type="match status" value="1"/>
</dbReference>
<dbReference type="PANTHER" id="PTHR31157:SF1">
    <property type="entry name" value="SCP DOMAIN-CONTAINING PROTEIN"/>
    <property type="match status" value="1"/>
</dbReference>
<dbReference type="OrthoDB" id="419320at2"/>
<name>A0A562T256_9HYPH</name>
<organism evidence="3 4">
    <name type="scientific">Roseibium hamelinense</name>
    <dbReference type="NCBI Taxonomy" id="150831"/>
    <lineage>
        <taxon>Bacteria</taxon>
        <taxon>Pseudomonadati</taxon>
        <taxon>Pseudomonadota</taxon>
        <taxon>Alphaproteobacteria</taxon>
        <taxon>Hyphomicrobiales</taxon>
        <taxon>Stappiaceae</taxon>
        <taxon>Roseibium</taxon>
    </lineage>
</organism>
<protein>
    <submittedName>
        <fullName evidence="3">Uncharacterized protein DUF4214</fullName>
    </submittedName>
</protein>
<feature type="domain" description="SCP" evidence="1">
    <location>
        <begin position="12"/>
        <end position="154"/>
    </location>
</feature>
<dbReference type="EMBL" id="VLLF01000005">
    <property type="protein sequence ID" value="TWI87174.1"/>
    <property type="molecule type" value="Genomic_DNA"/>
</dbReference>